<dbReference type="OrthoDB" id="3066041at2759"/>
<reference evidence="2 3" key="1">
    <citation type="journal article" date="2008" name="Nature">
        <title>The genome of Laccaria bicolor provides insights into mycorrhizal symbiosis.</title>
        <authorList>
            <person name="Martin F."/>
            <person name="Aerts A."/>
            <person name="Ahren D."/>
            <person name="Brun A."/>
            <person name="Danchin E.G.J."/>
            <person name="Duchaussoy F."/>
            <person name="Gibon J."/>
            <person name="Kohler A."/>
            <person name="Lindquist E."/>
            <person name="Pereda V."/>
            <person name="Salamov A."/>
            <person name="Shapiro H.J."/>
            <person name="Wuyts J."/>
            <person name="Blaudez D."/>
            <person name="Buee M."/>
            <person name="Brokstein P."/>
            <person name="Canbaeck B."/>
            <person name="Cohen D."/>
            <person name="Courty P.E."/>
            <person name="Coutinho P.M."/>
            <person name="Delaruelle C."/>
            <person name="Detter J.C."/>
            <person name="Deveau A."/>
            <person name="DiFazio S."/>
            <person name="Duplessis S."/>
            <person name="Fraissinet-Tachet L."/>
            <person name="Lucic E."/>
            <person name="Frey-Klett P."/>
            <person name="Fourrey C."/>
            <person name="Feussner I."/>
            <person name="Gay G."/>
            <person name="Grimwood J."/>
            <person name="Hoegger P.J."/>
            <person name="Jain P."/>
            <person name="Kilaru S."/>
            <person name="Labbe J."/>
            <person name="Lin Y.C."/>
            <person name="Legue V."/>
            <person name="Le Tacon F."/>
            <person name="Marmeisse R."/>
            <person name="Melayah D."/>
            <person name="Montanini B."/>
            <person name="Muratet M."/>
            <person name="Nehls U."/>
            <person name="Niculita-Hirzel H."/>
            <person name="Oudot-Le Secq M.P."/>
            <person name="Peter M."/>
            <person name="Quesneville H."/>
            <person name="Rajashekar B."/>
            <person name="Reich M."/>
            <person name="Rouhier N."/>
            <person name="Schmutz J."/>
            <person name="Yin T."/>
            <person name="Chalot M."/>
            <person name="Henrissat B."/>
            <person name="Kuees U."/>
            <person name="Lucas S."/>
            <person name="Van de Peer Y."/>
            <person name="Podila G.K."/>
            <person name="Polle A."/>
            <person name="Pukkila P.J."/>
            <person name="Richardson P.M."/>
            <person name="Rouze P."/>
            <person name="Sanders I.R."/>
            <person name="Stajich J.E."/>
            <person name="Tunlid A."/>
            <person name="Tuskan G."/>
            <person name="Grigoriev I.V."/>
        </authorList>
    </citation>
    <scope>NUCLEOTIDE SEQUENCE [LARGE SCALE GENOMIC DNA]</scope>
    <source>
        <strain evidence="3">S238N-H82 / ATCC MYA-4686</strain>
    </source>
</reference>
<keyword evidence="3" id="KW-1185">Reference proteome</keyword>
<evidence type="ECO:0000313" key="2">
    <source>
        <dbReference type="EMBL" id="EDR12727.1"/>
    </source>
</evidence>
<evidence type="ECO:0000259" key="1">
    <source>
        <dbReference type="Pfam" id="PF21953"/>
    </source>
</evidence>
<dbReference type="GO" id="GO:0009166">
    <property type="term" value="P:nucleotide catabolic process"/>
    <property type="evidence" value="ECO:0007669"/>
    <property type="project" value="InterPro"/>
</dbReference>
<dbReference type="InParanoid" id="B0CXI0"/>
<proteinExistence type="predicted"/>
<organism evidence="3">
    <name type="scientific">Laccaria bicolor (strain S238N-H82 / ATCC MYA-4686)</name>
    <name type="common">Bicoloured deceiver</name>
    <name type="synonym">Laccaria laccata var. bicolor</name>
    <dbReference type="NCBI Taxonomy" id="486041"/>
    <lineage>
        <taxon>Eukaryota</taxon>
        <taxon>Fungi</taxon>
        <taxon>Dikarya</taxon>
        <taxon>Basidiomycota</taxon>
        <taxon>Agaricomycotina</taxon>
        <taxon>Agaricomycetes</taxon>
        <taxon>Agaricomycetidae</taxon>
        <taxon>Agaricales</taxon>
        <taxon>Agaricineae</taxon>
        <taxon>Hydnangiaceae</taxon>
        <taxon>Laccaria</taxon>
    </lineage>
</organism>
<dbReference type="RefSeq" id="XP_001876991.1">
    <property type="nucleotide sequence ID" value="XM_001876956.1"/>
</dbReference>
<dbReference type="GeneID" id="6072041"/>
<name>B0CXI0_LACBS</name>
<feature type="domain" description="Putative 5'-nucleotidase C-terminal" evidence="1">
    <location>
        <begin position="105"/>
        <end position="201"/>
    </location>
</feature>
<dbReference type="GO" id="GO:0016787">
    <property type="term" value="F:hydrolase activity"/>
    <property type="evidence" value="ECO:0007669"/>
    <property type="project" value="InterPro"/>
</dbReference>
<evidence type="ECO:0000313" key="3">
    <source>
        <dbReference type="Proteomes" id="UP000001194"/>
    </source>
</evidence>
<accession>B0CXI0</accession>
<dbReference type="STRING" id="486041.B0CXI0"/>
<dbReference type="InterPro" id="IPR053828">
    <property type="entry name" value="Nucleosidase_C"/>
</dbReference>
<sequence length="206" mass="22919">MAEAQASSGGERKNIYHIYLSCEDPDVGIGTCQQEASDPPIQYIESHSTYHTQRNQFSFDTSSSKSIDTGLKKLSKKFDLSFQFGTAPHDFTISHTPKDGLLTRYWQINSLLSLFIENAIPIALAINNTRTSIPNIMITNSGSQSFDIYAGPFTKNDQLTVSPFADVFLYTTDIPASIAKQVLPTLNKAGSNQRHELEEREQEMSS</sequence>
<dbReference type="AlphaFoldDB" id="B0CXI0"/>
<dbReference type="KEGG" id="lbc:LACBIDRAFT_323404"/>
<dbReference type="Gene3D" id="3.90.780.10">
    <property type="entry name" value="5'-Nucleotidase, C-terminal domain"/>
    <property type="match status" value="1"/>
</dbReference>
<dbReference type="EMBL" id="DS547094">
    <property type="protein sequence ID" value="EDR12727.1"/>
    <property type="molecule type" value="Genomic_DNA"/>
</dbReference>
<dbReference type="Pfam" id="PF21953">
    <property type="entry name" value="NadN_nucleosid_C"/>
    <property type="match status" value="1"/>
</dbReference>
<protein>
    <submittedName>
        <fullName evidence="2">Predicted protein</fullName>
    </submittedName>
</protein>
<gene>
    <name evidence="2" type="ORF">LACBIDRAFT_323404</name>
</gene>
<dbReference type="InterPro" id="IPR036907">
    <property type="entry name" value="5'-Nucleotdase_C_sf"/>
</dbReference>
<dbReference type="Proteomes" id="UP000001194">
    <property type="component" value="Unassembled WGS sequence"/>
</dbReference>
<dbReference type="HOGENOM" id="CLU_1332111_0_0_1"/>
<dbReference type="SUPFAM" id="SSF55816">
    <property type="entry name" value="5'-nucleotidase (syn. UDP-sugar hydrolase), C-terminal domain"/>
    <property type="match status" value="1"/>
</dbReference>